<dbReference type="SUPFAM" id="SSF48452">
    <property type="entry name" value="TPR-like"/>
    <property type="match status" value="1"/>
</dbReference>
<dbReference type="Gene3D" id="1.25.40.10">
    <property type="entry name" value="Tetratricopeptide repeat domain"/>
    <property type="match status" value="1"/>
</dbReference>
<evidence type="ECO:0000313" key="4">
    <source>
        <dbReference type="Proteomes" id="UP000179243"/>
    </source>
</evidence>
<sequence length="519" mass="57895">MRNSGISLRRVFFACVLLGTAVCAWSLPVDSIANAVMQALAASRVSQADSFSRELVVALPENPYAAHIRSIVLYETGDYAAAFAQAQKSIDNLSAVGADIRMRLVNQYDYLKSAMPVLASFRAREGKHFIFYYADPKDSILANDVLNVLEQAREAMGSDLGYSPPDKIRVEAYRSRADFITVSTLTEDEVTRTGTIALCKFNRMLFVSPRAVARGYEWQKTIAHEYVHFIVSRIAGNVIPIWLHEGTARYLESRYLKEEPALSTVEQDLLFRAIKNNTLVSFSRMHPSMAKLKDAEEGATAFAEVFCAIRFVVAKAGYRGLRDIIRGASAGLDLDSLLTHTVGAGTRPFEEVFFEHLRSLGIKPVEGASITSKEFTEDNRPDEAVLFRKHVRLAELLLGQNRAQAAVKELERADSTGKTRSPWIMNQIGQLWERNGEPANALKAYERSIFLFPEYCNGYFNSALLREKQGDAATAAALLRKTLEINPYHVPAREALVSLTRDKAEAERQKAILRVIQGE</sequence>
<reference evidence="3 4" key="1">
    <citation type="journal article" date="2016" name="Nat. Commun.">
        <title>Thousands of microbial genomes shed light on interconnected biogeochemical processes in an aquifer system.</title>
        <authorList>
            <person name="Anantharaman K."/>
            <person name="Brown C.T."/>
            <person name="Hug L.A."/>
            <person name="Sharon I."/>
            <person name="Castelle C.J."/>
            <person name="Probst A.J."/>
            <person name="Thomas B.C."/>
            <person name="Singh A."/>
            <person name="Wilkins M.J."/>
            <person name="Karaoz U."/>
            <person name="Brodie E.L."/>
            <person name="Williams K.H."/>
            <person name="Hubbard S.S."/>
            <person name="Banfield J.F."/>
        </authorList>
    </citation>
    <scope>NUCLEOTIDE SEQUENCE [LARGE SCALE GENOMIC DNA]</scope>
</reference>
<dbReference type="Proteomes" id="UP000179243">
    <property type="component" value="Unassembled WGS sequence"/>
</dbReference>
<accession>A0A1F7F951</accession>
<name>A0A1F7F951_UNCRA</name>
<dbReference type="AlphaFoldDB" id="A0A1F7F951"/>
<dbReference type="InterPro" id="IPR019734">
    <property type="entry name" value="TPR_rpt"/>
</dbReference>
<gene>
    <name evidence="3" type="ORF">A2519_05070</name>
</gene>
<dbReference type="PROSITE" id="PS50005">
    <property type="entry name" value="TPR"/>
    <property type="match status" value="1"/>
</dbReference>
<dbReference type="SMART" id="SM00028">
    <property type="entry name" value="TPR"/>
    <property type="match status" value="2"/>
</dbReference>
<dbReference type="Pfam" id="PF13485">
    <property type="entry name" value="Peptidase_MA_2"/>
    <property type="match status" value="1"/>
</dbReference>
<evidence type="ECO:0000256" key="1">
    <source>
        <dbReference type="PROSITE-ProRule" id="PRU00339"/>
    </source>
</evidence>
<dbReference type="InterPro" id="IPR011990">
    <property type="entry name" value="TPR-like_helical_dom_sf"/>
</dbReference>
<feature type="repeat" description="TPR" evidence="1">
    <location>
        <begin position="422"/>
        <end position="455"/>
    </location>
</feature>
<evidence type="ECO:0000313" key="3">
    <source>
        <dbReference type="EMBL" id="OGK03199.1"/>
    </source>
</evidence>
<organism evidence="3 4">
    <name type="scientific">Candidatus Raymondbacteria bacterium RIFOXYD12_FULL_49_13</name>
    <dbReference type="NCBI Taxonomy" id="1817890"/>
    <lineage>
        <taxon>Bacteria</taxon>
        <taxon>Raymondiibacteriota</taxon>
    </lineage>
</organism>
<comment type="caution">
    <text evidence="3">The sequence shown here is derived from an EMBL/GenBank/DDBJ whole genome shotgun (WGS) entry which is preliminary data.</text>
</comment>
<dbReference type="InterPro" id="IPR039568">
    <property type="entry name" value="Peptidase_MA-like_dom"/>
</dbReference>
<dbReference type="EMBL" id="MFYX01000094">
    <property type="protein sequence ID" value="OGK03199.1"/>
    <property type="molecule type" value="Genomic_DNA"/>
</dbReference>
<feature type="domain" description="Peptidase MA-like" evidence="2">
    <location>
        <begin position="192"/>
        <end position="344"/>
    </location>
</feature>
<evidence type="ECO:0000259" key="2">
    <source>
        <dbReference type="Pfam" id="PF13485"/>
    </source>
</evidence>
<protein>
    <recommendedName>
        <fullName evidence="2">Peptidase MA-like domain-containing protein</fullName>
    </recommendedName>
</protein>
<keyword evidence="1" id="KW-0802">TPR repeat</keyword>
<proteinExistence type="predicted"/>